<evidence type="ECO:0008006" key="5">
    <source>
        <dbReference type="Google" id="ProtNLM"/>
    </source>
</evidence>
<accession>A0AAE1IFN7</accession>
<dbReference type="RefSeq" id="XP_062757166.1">
    <property type="nucleotide sequence ID" value="XM_062897980.1"/>
</dbReference>
<dbReference type="GO" id="GO:0015630">
    <property type="term" value="C:microtubule cytoskeleton"/>
    <property type="evidence" value="ECO:0007669"/>
    <property type="project" value="TreeGrafter"/>
</dbReference>
<evidence type="ECO:0000256" key="2">
    <source>
        <dbReference type="SAM" id="MobiDB-lite"/>
    </source>
</evidence>
<feature type="compositionally biased region" description="Pro residues" evidence="2">
    <location>
        <begin position="63"/>
        <end position="86"/>
    </location>
</feature>
<evidence type="ECO:0000313" key="4">
    <source>
        <dbReference type="Proteomes" id="UP001273209"/>
    </source>
</evidence>
<feature type="region of interest" description="Disordered" evidence="2">
    <location>
        <begin position="619"/>
        <end position="768"/>
    </location>
</feature>
<dbReference type="PANTHER" id="PTHR15073:SF1">
    <property type="entry name" value="RETICULOCYTE-BINDING PROTEIN HOMOLOG 2A"/>
    <property type="match status" value="1"/>
</dbReference>
<feature type="compositionally biased region" description="Acidic residues" evidence="2">
    <location>
        <begin position="140"/>
        <end position="152"/>
    </location>
</feature>
<feature type="region of interest" description="Disordered" evidence="2">
    <location>
        <begin position="1"/>
        <end position="156"/>
    </location>
</feature>
<feature type="compositionally biased region" description="Basic and acidic residues" evidence="2">
    <location>
        <begin position="705"/>
        <end position="723"/>
    </location>
</feature>
<feature type="compositionally biased region" description="Polar residues" evidence="2">
    <location>
        <begin position="581"/>
        <end position="591"/>
    </location>
</feature>
<feature type="compositionally biased region" description="Basic and acidic residues" evidence="2">
    <location>
        <begin position="457"/>
        <end position="561"/>
    </location>
</feature>
<dbReference type="InterPro" id="IPR051483">
    <property type="entry name" value="MAP7_domain-containing"/>
</dbReference>
<evidence type="ECO:0000256" key="1">
    <source>
        <dbReference type="ARBA" id="ARBA00023054"/>
    </source>
</evidence>
<proteinExistence type="predicted"/>
<dbReference type="GO" id="GO:0000226">
    <property type="term" value="P:microtubule cytoskeleton organization"/>
    <property type="evidence" value="ECO:0007669"/>
    <property type="project" value="TreeGrafter"/>
</dbReference>
<feature type="region of interest" description="Disordered" evidence="2">
    <location>
        <begin position="876"/>
        <end position="904"/>
    </location>
</feature>
<dbReference type="PANTHER" id="PTHR15073">
    <property type="entry name" value="MICROTUBULE-ASSOCIATED PROTEIN"/>
    <property type="match status" value="1"/>
</dbReference>
<feature type="compositionally biased region" description="Low complexity" evidence="2">
    <location>
        <begin position="53"/>
        <end position="62"/>
    </location>
</feature>
<reference evidence="3" key="1">
    <citation type="submission" date="2023-11" db="EMBL/GenBank/DDBJ databases">
        <title>The genome sequences of three competitors of mushroom-forming fungi.</title>
        <authorList>
            <person name="Beijen E."/>
            <person name="Ohm R.A."/>
        </authorList>
    </citation>
    <scope>NUCLEOTIDE SEQUENCE</scope>
    <source>
        <strain evidence="3">CBS 100526</strain>
    </source>
</reference>
<feature type="compositionally biased region" description="Polar residues" evidence="2">
    <location>
        <begin position="891"/>
        <end position="904"/>
    </location>
</feature>
<keyword evidence="4" id="KW-1185">Reference proteome</keyword>
<sequence length="904" mass="102416">MQTRRSKKAVEPAPSSSPPPQPRRNPPRATKQRGNEAAVRESSSSPSPPPSSSPTRPTTSLLLPPPPAPAPPPSSLPSRPLPPPATPSHSSPVLPSIEPPKGLTSVPRKGSIVFDPKPRRGAPRHLSVSSIATNPRRDNTDDEYDDDDDESVAPEPKSAAQLLEEEMVQRDVEEAENEIKLEAAPSLARDAKNLIGQLQNKSRPSYEKVLLMKLQLFRASRSIFQPSHQASPFLDWDWVDKAGEDIPETENATIPLSIKLANIATALMQIESIESEGDNPVPFLEAVDTLFPLHFAAEETQYRSMSLEIRTQRAIESIARSPQATDLRGMLGHAFCNMNAPDAPGDYGSLFSKGPYKPLADLDQQSLVDVCSQRVSNMWKIMSDGGKRGIRTPVDLPSIRAQYSLKETLNDLKEWLMDRYSTISHLLNRAEQEKVAMEKERLREQWRAEEQRLFREQRKAREEAQQALEDEHGAREQQRRAKEEELRAREEAQQAREREQRAREAARKAQDREKRAREAAKQVHEREKHAQEQERARIEKEQQARQDRTRKADKRAAREETYPDLPPLSDENSYPDHDSFDGSSQDLNISQPEPPPQRFKSRDRDSLFMGRKLIGLLGGVSFAQPPHSGSSRKRTYQQSEDLSEVGDSDDNQEEEEEEEEEETYEEEGEEDGEEEEDDDFEVDSRPVRGGKATAPSSVVHRPRKLPTERDDGRYNDAQEEQRSIKRSKTASSAAPVYRSQEQQVEYRRPTASTSTARSPPSIPLSASPDFAAIQRIKDQARMNARLSQPKSLKRRFVWSEHDSATLIDLVARRAAGWANIEREDSQLFELPRNAQAYRDRARNMKVDFLISDAILPRGFDQVTLSKKEIDRLQKLGKNHARRERDVDRNGRPTNTKADMSWLQG</sequence>
<feature type="compositionally biased region" description="Pro residues" evidence="2">
    <location>
        <begin position="15"/>
        <end position="24"/>
    </location>
</feature>
<gene>
    <name evidence="3" type="ORF">Triagg1_3663</name>
</gene>
<name>A0AAE1IFN7_9HYPO</name>
<organism evidence="3 4">
    <name type="scientific">Trichoderma aggressivum f. europaeum</name>
    <dbReference type="NCBI Taxonomy" id="173218"/>
    <lineage>
        <taxon>Eukaryota</taxon>
        <taxon>Fungi</taxon>
        <taxon>Dikarya</taxon>
        <taxon>Ascomycota</taxon>
        <taxon>Pezizomycotina</taxon>
        <taxon>Sordariomycetes</taxon>
        <taxon>Hypocreomycetidae</taxon>
        <taxon>Hypocreales</taxon>
        <taxon>Hypocreaceae</taxon>
        <taxon>Trichoderma</taxon>
    </lineage>
</organism>
<protein>
    <recommendedName>
        <fullName evidence="5">Myb-like domain-containing protein</fullName>
    </recommendedName>
</protein>
<dbReference type="EMBL" id="JAWRVG010000011">
    <property type="protein sequence ID" value="KAK4077331.1"/>
    <property type="molecule type" value="Genomic_DNA"/>
</dbReference>
<feature type="compositionally biased region" description="Acidic residues" evidence="2">
    <location>
        <begin position="641"/>
        <end position="681"/>
    </location>
</feature>
<comment type="caution">
    <text evidence="3">The sequence shown here is derived from an EMBL/GenBank/DDBJ whole genome shotgun (WGS) entry which is preliminary data.</text>
</comment>
<dbReference type="AlphaFoldDB" id="A0AAE1IFN7"/>
<dbReference type="GeneID" id="87917885"/>
<evidence type="ECO:0000313" key="3">
    <source>
        <dbReference type="EMBL" id="KAK4077331.1"/>
    </source>
</evidence>
<feature type="region of interest" description="Disordered" evidence="2">
    <location>
        <begin position="457"/>
        <end position="606"/>
    </location>
</feature>
<feature type="compositionally biased region" description="Low complexity" evidence="2">
    <location>
        <begin position="749"/>
        <end position="759"/>
    </location>
</feature>
<keyword evidence="1" id="KW-0175">Coiled coil</keyword>
<dbReference type="Proteomes" id="UP001273209">
    <property type="component" value="Unassembled WGS sequence"/>
</dbReference>